<name>A0A0F7LAB6_9VIRU</name>
<reference evidence="1" key="1">
    <citation type="journal article" date="2015" name="Front. Microbiol.">
        <title>Combining genomic sequencing methods to explore viral diversity and reveal potential virus-host interactions.</title>
        <authorList>
            <person name="Chow C.E."/>
            <person name="Winget D.M."/>
            <person name="White R.A.III."/>
            <person name="Hallam S.J."/>
            <person name="Suttle C.A."/>
        </authorList>
    </citation>
    <scope>NUCLEOTIDE SEQUENCE</scope>
    <source>
        <strain evidence="1">Oxic1_8</strain>
    </source>
</reference>
<sequence length="73" mass="8285">MGETPVDARPDPRPDLRITLGVECRRHSVWRSGSVGRELDTDRRRWSGVTGVARDRSRRELAGERSRLCLGGR</sequence>
<dbReference type="EMBL" id="KR029603">
    <property type="protein sequence ID" value="AKH48473.1"/>
    <property type="molecule type" value="Genomic_DNA"/>
</dbReference>
<proteinExistence type="predicted"/>
<accession>A0A0F7LAB6</accession>
<protein>
    <submittedName>
        <fullName evidence="1">Uncharacterized protein</fullName>
    </submittedName>
</protein>
<organism evidence="1">
    <name type="scientific">uncultured marine virus</name>
    <dbReference type="NCBI Taxonomy" id="186617"/>
    <lineage>
        <taxon>Viruses</taxon>
        <taxon>environmental samples</taxon>
    </lineage>
</organism>
<reference evidence="1" key="2">
    <citation type="submission" date="2015-03" db="EMBL/GenBank/DDBJ databases">
        <authorList>
            <person name="Chow C.-E.T."/>
            <person name="Winget D.M."/>
            <person name="White R.A.III."/>
            <person name="Hallam S.J."/>
            <person name="Suttle C.A."/>
        </authorList>
    </citation>
    <scope>NUCLEOTIDE SEQUENCE</scope>
    <source>
        <strain evidence="1">Oxic1_8</strain>
    </source>
</reference>
<evidence type="ECO:0000313" key="1">
    <source>
        <dbReference type="EMBL" id="AKH48473.1"/>
    </source>
</evidence>